<evidence type="ECO:0000256" key="20">
    <source>
        <dbReference type="ARBA" id="ARBA00072218"/>
    </source>
</evidence>
<feature type="transmembrane region" description="Helical" evidence="21">
    <location>
        <begin position="773"/>
        <end position="800"/>
    </location>
</feature>
<dbReference type="SUPFAM" id="SSF55008">
    <property type="entry name" value="HMA, heavy metal-associated domain"/>
    <property type="match status" value="2"/>
</dbReference>
<dbReference type="GO" id="GO:0005524">
    <property type="term" value="F:ATP binding"/>
    <property type="evidence" value="ECO:0007669"/>
    <property type="project" value="UniProtKB-UniRule"/>
</dbReference>
<evidence type="ECO:0000256" key="11">
    <source>
        <dbReference type="ARBA" id="ARBA00022840"/>
    </source>
</evidence>
<evidence type="ECO:0000256" key="7">
    <source>
        <dbReference type="ARBA" id="ARBA00022692"/>
    </source>
</evidence>
<keyword evidence="6" id="KW-0597">Phosphoprotein</keyword>
<dbReference type="FunFam" id="3.30.70.100:FF:000005">
    <property type="entry name" value="Copper-exporting P-type ATPase A"/>
    <property type="match status" value="1"/>
</dbReference>
<keyword evidence="16 21" id="KW-0472">Membrane</keyword>
<feature type="domain" description="HMA" evidence="23">
    <location>
        <begin position="8"/>
        <end position="74"/>
    </location>
</feature>
<evidence type="ECO:0000259" key="23">
    <source>
        <dbReference type="PROSITE" id="PS50846"/>
    </source>
</evidence>
<proteinExistence type="inferred from homology"/>
<keyword evidence="5 21" id="KW-1003">Cell membrane</keyword>
<dbReference type="Pfam" id="PF00702">
    <property type="entry name" value="Hydrolase"/>
    <property type="match status" value="1"/>
</dbReference>
<feature type="domain" description="HMA" evidence="23">
    <location>
        <begin position="79"/>
        <end position="145"/>
    </location>
</feature>
<dbReference type="PROSITE" id="PS50846">
    <property type="entry name" value="HMA_2"/>
    <property type="match status" value="2"/>
</dbReference>
<dbReference type="AlphaFoldDB" id="A0A8J7L905"/>
<sequence length="824" mass="88139">MNQSNSLKTQTLQVGGMDCGSCAKTIEASLQQLSGVMSASVSFATGRVRVSYDSHLLSEAEIKNRIIVLGYTVDVAPAKTLQVQISGMDCGSCAKTIEVGLQQITGVSEAAVSFTTGRSQISYDPQQVSETTIYQRIQALGYTVEQSLEGSISHHGHSCDHDHDHDHAGEQGSRGAGEQDNGEVEEKLLQTQNTIVTNWNFWITNRRGQSVILAGIGLVLGLLAQYLALPIWIARAFYGIGIVVAGYPIARAGLFELRLRRADMNLLMTISVIGAVILGDWFEAALVVFLFSLGTTLQVFTFGRTRNAIRNLMDLTPSTATVKRNHQEVTVAVDSVRVGEILTIRPGQRVALDGVVVSGMSAIDQSPITGESIPEDKAPGDIVFAGTLNQTGFLEVKVTHTARDTTVAKIIHLVEEAQSSRAPTQQWVDKFAEIYTPIVIVSAIAIALIPPLLFAQPINVWLYRALVLLVIACPCALVISTPVSIVSAIGAATWHGVLFKGGYALEKAGHLTSLAFDKTGTLTQGEPVVQKIYDLDGVNSNFVLSIAASLEQQSEHPLAKAIVATAKAQALELKTIENFTAYPGKGVAAQVDGNLYLVGNRRLFADFGVTLSTAESLLTEIESLGQTTVLVGNSHKLLGVIALADGLRLEAAEAVRLLKRLGMRDVIMLTGDRTPVAKQIAQQLEITDYRAELLPEDKLQAIQQLRRSGIVGMVGDGINDAPALATADISFAVGGIDIALETADVVLVGSDLRRLAYAVNLSRRTVSVIQQNVIFSLVTKGLFLLLGTLGFVGLAIAVLADTGTSLLVTANGMRLFRAKGERGR</sequence>
<evidence type="ECO:0000256" key="1">
    <source>
        <dbReference type="ARBA" id="ARBA00004651"/>
    </source>
</evidence>
<keyword evidence="13 21" id="KW-1133">Transmembrane helix</keyword>
<dbReference type="SUPFAM" id="SSF56784">
    <property type="entry name" value="HAD-like"/>
    <property type="match status" value="1"/>
</dbReference>
<dbReference type="SUPFAM" id="SSF81653">
    <property type="entry name" value="Calcium ATPase, transduction domain A"/>
    <property type="match status" value="1"/>
</dbReference>
<dbReference type="InterPro" id="IPR006122">
    <property type="entry name" value="HMA_Cu_ion-bd"/>
</dbReference>
<dbReference type="GO" id="GO:0019829">
    <property type="term" value="F:ATPase-coupled monoatomic cation transmembrane transporter activity"/>
    <property type="evidence" value="ECO:0007669"/>
    <property type="project" value="InterPro"/>
</dbReference>
<dbReference type="SFLD" id="SFLDS00003">
    <property type="entry name" value="Haloacid_Dehalogenase"/>
    <property type="match status" value="1"/>
</dbReference>
<keyword evidence="11 21" id="KW-0067">ATP-binding</keyword>
<dbReference type="InterPro" id="IPR018303">
    <property type="entry name" value="ATPase_P-typ_P_site"/>
</dbReference>
<keyword evidence="9" id="KW-0677">Repeat</keyword>
<evidence type="ECO:0000256" key="16">
    <source>
        <dbReference type="ARBA" id="ARBA00023136"/>
    </source>
</evidence>
<evidence type="ECO:0000256" key="21">
    <source>
        <dbReference type="RuleBase" id="RU362081"/>
    </source>
</evidence>
<dbReference type="CDD" id="cd00371">
    <property type="entry name" value="HMA"/>
    <property type="match status" value="2"/>
</dbReference>
<dbReference type="FunFam" id="3.30.70.100:FF:000001">
    <property type="entry name" value="ATPase copper transporting beta"/>
    <property type="match status" value="1"/>
</dbReference>
<dbReference type="EMBL" id="JAECZC010000029">
    <property type="protein sequence ID" value="MBH8563755.1"/>
    <property type="molecule type" value="Genomic_DNA"/>
</dbReference>
<feature type="region of interest" description="Disordered" evidence="22">
    <location>
        <begin position="152"/>
        <end position="182"/>
    </location>
</feature>
<dbReference type="InterPro" id="IPR023214">
    <property type="entry name" value="HAD_sf"/>
</dbReference>
<dbReference type="InterPro" id="IPR008250">
    <property type="entry name" value="ATPase_P-typ_transduc_dom_A_sf"/>
</dbReference>
<dbReference type="InterPro" id="IPR001757">
    <property type="entry name" value="P_typ_ATPase"/>
</dbReference>
<dbReference type="PROSITE" id="PS00154">
    <property type="entry name" value="ATPASE_E1_E2"/>
    <property type="match status" value="1"/>
</dbReference>
<comment type="function">
    <text evidence="19">May play a role in the osmotic adaptation.</text>
</comment>
<evidence type="ECO:0000256" key="15">
    <source>
        <dbReference type="ARBA" id="ARBA00023065"/>
    </source>
</evidence>
<comment type="similarity">
    <text evidence="2 21">Belongs to the cation transport ATPase (P-type) (TC 3.A.3) family. Type IB subfamily.</text>
</comment>
<comment type="subcellular location">
    <subcellularLocation>
        <location evidence="1">Cell membrane</location>
        <topology evidence="1">Multi-pass membrane protein</topology>
    </subcellularLocation>
</comment>
<keyword evidence="4" id="KW-0813">Transport</keyword>
<dbReference type="PANTHER" id="PTHR48085">
    <property type="entry name" value="CADMIUM/ZINC-TRANSPORTING ATPASE HMA2-RELATED"/>
    <property type="match status" value="1"/>
</dbReference>
<dbReference type="Gene3D" id="3.40.50.1000">
    <property type="entry name" value="HAD superfamily/HAD-like"/>
    <property type="match status" value="1"/>
</dbReference>
<dbReference type="SUPFAM" id="SSF81665">
    <property type="entry name" value="Calcium ATPase, transmembrane domain M"/>
    <property type="match status" value="1"/>
</dbReference>
<dbReference type="PROSITE" id="PS01047">
    <property type="entry name" value="HMA_1"/>
    <property type="match status" value="2"/>
</dbReference>
<evidence type="ECO:0000256" key="18">
    <source>
        <dbReference type="ARBA" id="ARBA00033239"/>
    </source>
</evidence>
<evidence type="ECO:0000256" key="17">
    <source>
        <dbReference type="ARBA" id="ARBA00029719"/>
    </source>
</evidence>
<reference evidence="24 25" key="1">
    <citation type="journal article" date="2021" name="Int. J. Syst. Evol. Microbiol.">
        <title>Amazonocrinis nigriterrae gen. nov., sp. nov., Atlanticothrix silvestris gen. nov., sp. nov. and Dendronalium phyllosphericum gen. nov., sp. nov., nostocacean cyanobacteria from Brazilian environments.</title>
        <authorList>
            <person name="Alvarenga D.O."/>
            <person name="Andreote A.P.D."/>
            <person name="Branco L.H.Z."/>
            <person name="Delbaje E."/>
            <person name="Cruz R.B."/>
            <person name="Varani A.M."/>
            <person name="Fiore M.F."/>
        </authorList>
    </citation>
    <scope>NUCLEOTIDE SEQUENCE [LARGE SCALE GENOMIC DNA]</scope>
    <source>
        <strain evidence="24 25">CENA67</strain>
    </source>
</reference>
<dbReference type="Gene3D" id="2.70.150.10">
    <property type="entry name" value="Calcium-transporting ATPase, cytoplasmic transduction domain A"/>
    <property type="match status" value="1"/>
</dbReference>
<keyword evidence="10 21" id="KW-0547">Nucleotide-binding</keyword>
<dbReference type="NCBIfam" id="TIGR01525">
    <property type="entry name" value="ATPase-IB_hvy"/>
    <property type="match status" value="1"/>
</dbReference>
<evidence type="ECO:0000256" key="3">
    <source>
        <dbReference type="ARBA" id="ARBA00015102"/>
    </source>
</evidence>
<evidence type="ECO:0000256" key="10">
    <source>
        <dbReference type="ARBA" id="ARBA00022741"/>
    </source>
</evidence>
<dbReference type="InterPro" id="IPR023298">
    <property type="entry name" value="ATPase_P-typ_TM_dom_sf"/>
</dbReference>
<evidence type="ECO:0000256" key="19">
    <source>
        <dbReference type="ARBA" id="ARBA00056348"/>
    </source>
</evidence>
<dbReference type="InterPro" id="IPR006121">
    <property type="entry name" value="HMA_dom"/>
</dbReference>
<evidence type="ECO:0000256" key="8">
    <source>
        <dbReference type="ARBA" id="ARBA00022723"/>
    </source>
</evidence>
<evidence type="ECO:0000256" key="12">
    <source>
        <dbReference type="ARBA" id="ARBA00022967"/>
    </source>
</evidence>
<evidence type="ECO:0000313" key="24">
    <source>
        <dbReference type="EMBL" id="MBH8563755.1"/>
    </source>
</evidence>
<feature type="compositionally biased region" description="Basic and acidic residues" evidence="22">
    <location>
        <begin position="157"/>
        <end position="169"/>
    </location>
</feature>
<dbReference type="Pfam" id="PF00403">
    <property type="entry name" value="HMA"/>
    <property type="match status" value="2"/>
</dbReference>
<dbReference type="NCBIfam" id="TIGR01511">
    <property type="entry name" value="ATPase-IB1_Cu"/>
    <property type="match status" value="1"/>
</dbReference>
<dbReference type="InterPro" id="IPR017969">
    <property type="entry name" value="Heavy-metal-associated_CS"/>
</dbReference>
<keyword evidence="25" id="KW-1185">Reference proteome</keyword>
<dbReference type="InterPro" id="IPR036163">
    <property type="entry name" value="HMA_dom_sf"/>
</dbReference>
<dbReference type="PANTHER" id="PTHR48085:SF5">
    <property type="entry name" value="CADMIUM_ZINC-TRANSPORTING ATPASE HMA4-RELATED"/>
    <property type="match status" value="1"/>
</dbReference>
<dbReference type="Proteomes" id="UP000632766">
    <property type="component" value="Unassembled WGS sequence"/>
</dbReference>
<dbReference type="FunFam" id="2.70.150.10:FF:000002">
    <property type="entry name" value="Copper-transporting ATPase 1, putative"/>
    <property type="match status" value="1"/>
</dbReference>
<accession>A0A8J7L905</accession>
<dbReference type="Gene3D" id="3.30.70.100">
    <property type="match status" value="2"/>
</dbReference>
<evidence type="ECO:0000256" key="2">
    <source>
        <dbReference type="ARBA" id="ARBA00006024"/>
    </source>
</evidence>
<dbReference type="NCBIfam" id="TIGR01512">
    <property type="entry name" value="ATPase-IB2_Cd"/>
    <property type="match status" value="1"/>
</dbReference>
<dbReference type="InterPro" id="IPR023299">
    <property type="entry name" value="ATPase_P-typ_cyto_dom_N"/>
</dbReference>
<dbReference type="InterPro" id="IPR059000">
    <property type="entry name" value="ATPase_P-type_domA"/>
</dbReference>
<dbReference type="PRINTS" id="PR00119">
    <property type="entry name" value="CATATPASE"/>
</dbReference>
<evidence type="ECO:0000313" key="25">
    <source>
        <dbReference type="Proteomes" id="UP000632766"/>
    </source>
</evidence>
<evidence type="ECO:0000256" key="5">
    <source>
        <dbReference type="ARBA" id="ARBA00022475"/>
    </source>
</evidence>
<dbReference type="SFLD" id="SFLDG00002">
    <property type="entry name" value="C1.7:_P-type_atpase_like"/>
    <property type="match status" value="1"/>
</dbReference>
<feature type="transmembrane region" description="Helical" evidence="21">
    <location>
        <begin position="210"/>
        <end position="227"/>
    </location>
</feature>
<dbReference type="GO" id="GO:0016887">
    <property type="term" value="F:ATP hydrolysis activity"/>
    <property type="evidence" value="ECO:0007669"/>
    <property type="project" value="InterPro"/>
</dbReference>
<dbReference type="InterPro" id="IPR051014">
    <property type="entry name" value="Cation_Transport_ATPase_IB"/>
</dbReference>
<dbReference type="Gene3D" id="3.40.1110.10">
    <property type="entry name" value="Calcium-transporting ATPase, cytoplasmic domain N"/>
    <property type="match status" value="1"/>
</dbReference>
<comment type="caution">
    <text evidence="24">The sequence shown here is derived from an EMBL/GenBank/DDBJ whole genome shotgun (WGS) entry which is preliminary data.</text>
</comment>
<feature type="transmembrane region" description="Helical" evidence="21">
    <location>
        <begin position="233"/>
        <end position="250"/>
    </location>
</feature>
<keyword evidence="14" id="KW-0186">Copper</keyword>
<evidence type="ECO:0000256" key="14">
    <source>
        <dbReference type="ARBA" id="ARBA00023008"/>
    </source>
</evidence>
<keyword evidence="8 21" id="KW-0479">Metal-binding</keyword>
<evidence type="ECO:0000256" key="13">
    <source>
        <dbReference type="ARBA" id="ARBA00022989"/>
    </source>
</evidence>
<dbReference type="Pfam" id="PF00122">
    <property type="entry name" value="E1-E2_ATPase"/>
    <property type="match status" value="1"/>
</dbReference>
<gene>
    <name evidence="24" type="primary">cadA</name>
    <name evidence="24" type="ORF">I8748_16415</name>
</gene>
<name>A0A8J7L905_9NOST</name>
<feature type="transmembrane region" description="Helical" evidence="21">
    <location>
        <begin position="284"/>
        <end position="303"/>
    </location>
</feature>
<dbReference type="InterPro" id="IPR036412">
    <property type="entry name" value="HAD-like_sf"/>
</dbReference>
<evidence type="ECO:0000256" key="22">
    <source>
        <dbReference type="SAM" id="MobiDB-lite"/>
    </source>
</evidence>
<dbReference type="InterPro" id="IPR044492">
    <property type="entry name" value="P_typ_ATPase_HD_dom"/>
</dbReference>
<feature type="transmembrane region" description="Helical" evidence="21">
    <location>
        <begin position="461"/>
        <end position="479"/>
    </location>
</feature>
<dbReference type="SFLD" id="SFLDF00027">
    <property type="entry name" value="p-type_atpase"/>
    <property type="match status" value="1"/>
</dbReference>
<feature type="transmembrane region" description="Helical" evidence="21">
    <location>
        <begin position="262"/>
        <end position="278"/>
    </location>
</feature>
<dbReference type="GO" id="GO:0005507">
    <property type="term" value="F:copper ion binding"/>
    <property type="evidence" value="ECO:0007669"/>
    <property type="project" value="InterPro"/>
</dbReference>
<keyword evidence="12" id="KW-1278">Translocase</keyword>
<dbReference type="InterPro" id="IPR027256">
    <property type="entry name" value="P-typ_ATPase_IB"/>
</dbReference>
<evidence type="ECO:0000256" key="4">
    <source>
        <dbReference type="ARBA" id="ARBA00022448"/>
    </source>
</evidence>
<protein>
    <recommendedName>
        <fullName evidence="3">Copper-exporting P-type ATPase</fullName>
    </recommendedName>
    <alternativeName>
        <fullName evidence="17">Copper-exporting P-type ATPase A</fullName>
    </alternativeName>
    <alternativeName>
        <fullName evidence="18">Cu(+)-exporting ATPase</fullName>
    </alternativeName>
    <alternativeName>
        <fullName evidence="20">Probable copper-transporting ATPase PacS</fullName>
    </alternativeName>
</protein>
<dbReference type="GO" id="GO:0005886">
    <property type="term" value="C:plasma membrane"/>
    <property type="evidence" value="ECO:0007669"/>
    <property type="project" value="UniProtKB-SubCell"/>
</dbReference>
<dbReference type="NCBIfam" id="TIGR00003">
    <property type="entry name" value="copper ion binding protein"/>
    <property type="match status" value="2"/>
</dbReference>
<evidence type="ECO:0000256" key="9">
    <source>
        <dbReference type="ARBA" id="ARBA00022737"/>
    </source>
</evidence>
<dbReference type="NCBIfam" id="TIGR01494">
    <property type="entry name" value="ATPase_P-type"/>
    <property type="match status" value="1"/>
</dbReference>
<organism evidence="24 25">
    <name type="scientific">Amazonocrinis nigriterrae CENA67</name>
    <dbReference type="NCBI Taxonomy" id="2794033"/>
    <lineage>
        <taxon>Bacteria</taxon>
        <taxon>Bacillati</taxon>
        <taxon>Cyanobacteriota</taxon>
        <taxon>Cyanophyceae</taxon>
        <taxon>Nostocales</taxon>
        <taxon>Nostocaceae</taxon>
        <taxon>Amazonocrinis</taxon>
        <taxon>Amazonocrinis nigriterrae</taxon>
    </lineage>
</organism>
<keyword evidence="15" id="KW-0406">Ion transport</keyword>
<feature type="transmembrane region" description="Helical" evidence="21">
    <location>
        <begin position="434"/>
        <end position="455"/>
    </location>
</feature>
<keyword evidence="7 21" id="KW-0812">Transmembrane</keyword>
<dbReference type="PRINTS" id="PR00120">
    <property type="entry name" value="HATPASE"/>
</dbReference>
<evidence type="ECO:0000256" key="6">
    <source>
        <dbReference type="ARBA" id="ARBA00022553"/>
    </source>
</evidence>
<dbReference type="RefSeq" id="WP_198125620.1">
    <property type="nucleotide sequence ID" value="NZ_JAECZC010000029.1"/>
</dbReference>